<keyword evidence="10 18" id="KW-0808">Transferase</keyword>
<comment type="subcellular location">
    <subcellularLocation>
        <location evidence="2">Cell membrane</location>
        <topology evidence="2">Multi-pass membrane protein</topology>
    </subcellularLocation>
</comment>
<feature type="transmembrane region" description="Helical" evidence="19">
    <location>
        <begin position="102"/>
        <end position="121"/>
    </location>
</feature>
<comment type="pathway">
    <text evidence="4">Lipid metabolism.</text>
</comment>
<comment type="caution">
    <text evidence="20">The sequence shown here is derived from an EMBL/GenBank/DDBJ whole genome shotgun (WGS) entry which is preliminary data.</text>
</comment>
<proteinExistence type="inferred from homology"/>
<reference evidence="20 21" key="1">
    <citation type="submission" date="2019-05" db="EMBL/GenBank/DDBJ databases">
        <title>Arcobacter sp. nov., isolated from sea sediment.</title>
        <authorList>
            <person name="Kim W."/>
        </authorList>
    </citation>
    <scope>NUCLEOTIDE SEQUENCE [LARGE SCALE GENOMIC DNA]</scope>
    <source>
        <strain evidence="20 21">CAU 1517</strain>
    </source>
</reference>
<keyword evidence="12 18" id="KW-0548">Nucleotidyltransferase</keyword>
<accession>A0A5R8Y3F3</accession>
<organism evidence="20 21">
    <name type="scientific">Arcobacter arenosus</name>
    <dbReference type="NCBI Taxonomy" id="2576037"/>
    <lineage>
        <taxon>Bacteria</taxon>
        <taxon>Pseudomonadati</taxon>
        <taxon>Campylobacterota</taxon>
        <taxon>Epsilonproteobacteria</taxon>
        <taxon>Campylobacterales</taxon>
        <taxon>Arcobacteraceae</taxon>
        <taxon>Arcobacter</taxon>
    </lineage>
</organism>
<feature type="transmembrane region" description="Helical" evidence="19">
    <location>
        <begin position="80"/>
        <end position="95"/>
    </location>
</feature>
<evidence type="ECO:0000256" key="15">
    <source>
        <dbReference type="ARBA" id="ARBA00023136"/>
    </source>
</evidence>
<dbReference type="GO" id="GO:0005886">
    <property type="term" value="C:plasma membrane"/>
    <property type="evidence" value="ECO:0007669"/>
    <property type="project" value="UniProtKB-SubCell"/>
</dbReference>
<evidence type="ECO:0000256" key="16">
    <source>
        <dbReference type="ARBA" id="ARBA00023209"/>
    </source>
</evidence>
<keyword evidence="13 19" id="KW-1133">Transmembrane helix</keyword>
<evidence type="ECO:0000256" key="5">
    <source>
        <dbReference type="ARBA" id="ARBA00010185"/>
    </source>
</evidence>
<evidence type="ECO:0000256" key="11">
    <source>
        <dbReference type="ARBA" id="ARBA00022692"/>
    </source>
</evidence>
<feature type="transmembrane region" description="Helical" evidence="19">
    <location>
        <begin position="188"/>
        <end position="207"/>
    </location>
</feature>
<evidence type="ECO:0000256" key="3">
    <source>
        <dbReference type="ARBA" id="ARBA00005119"/>
    </source>
</evidence>
<sequence>MTEIIKSSGTRIKTGVILILAVLLIGYIDSFFIMWLLFGGLLVISISESKKLYKTEIDFVYLYTGVLWFVAYFYPNPEDLIFVLAIVYASVLAYKKSIDTKAFLILLYPTASFLFLFSLYIEYGVMSLLWLLVIVAGADIGAYFVGRSMGKTKFCETSPNKTIEGVIGGLVVAIILGTIFSIDNLSTFGAIVISLIVALASVFGDLFESYLKREAEVKDSGDILPGHGGILDRTDGYLFGGVIMLVLLRAIM</sequence>
<evidence type="ECO:0000256" key="13">
    <source>
        <dbReference type="ARBA" id="ARBA00022989"/>
    </source>
</evidence>
<feature type="transmembrane region" description="Helical" evidence="19">
    <location>
        <begin position="56"/>
        <end position="74"/>
    </location>
</feature>
<evidence type="ECO:0000256" key="19">
    <source>
        <dbReference type="SAM" id="Phobius"/>
    </source>
</evidence>
<evidence type="ECO:0000256" key="7">
    <source>
        <dbReference type="ARBA" id="ARBA00019373"/>
    </source>
</evidence>
<keyword evidence="15 19" id="KW-0472">Membrane</keyword>
<evidence type="ECO:0000256" key="9">
    <source>
        <dbReference type="ARBA" id="ARBA00022516"/>
    </source>
</evidence>
<protein>
    <recommendedName>
        <fullName evidence="7 18">Phosphatidate cytidylyltransferase</fullName>
        <ecNumber evidence="6 18">2.7.7.41</ecNumber>
    </recommendedName>
</protein>
<gene>
    <name evidence="20" type="ORF">FDK22_06505</name>
</gene>
<keyword evidence="16" id="KW-0594">Phospholipid biosynthesis</keyword>
<keyword evidence="8" id="KW-1003">Cell membrane</keyword>
<evidence type="ECO:0000256" key="1">
    <source>
        <dbReference type="ARBA" id="ARBA00001698"/>
    </source>
</evidence>
<comment type="similarity">
    <text evidence="5 18">Belongs to the CDS family.</text>
</comment>
<feature type="transmembrane region" description="Helical" evidence="19">
    <location>
        <begin position="16"/>
        <end position="44"/>
    </location>
</feature>
<dbReference type="InterPro" id="IPR000374">
    <property type="entry name" value="PC_trans"/>
</dbReference>
<dbReference type="PANTHER" id="PTHR46382:SF1">
    <property type="entry name" value="PHOSPHATIDATE CYTIDYLYLTRANSFERASE"/>
    <property type="match status" value="1"/>
</dbReference>
<evidence type="ECO:0000256" key="10">
    <source>
        <dbReference type="ARBA" id="ARBA00022679"/>
    </source>
</evidence>
<evidence type="ECO:0000256" key="4">
    <source>
        <dbReference type="ARBA" id="ARBA00005189"/>
    </source>
</evidence>
<evidence type="ECO:0000256" key="8">
    <source>
        <dbReference type="ARBA" id="ARBA00022475"/>
    </source>
</evidence>
<dbReference type="GO" id="GO:0016024">
    <property type="term" value="P:CDP-diacylglycerol biosynthetic process"/>
    <property type="evidence" value="ECO:0007669"/>
    <property type="project" value="UniProtKB-UniPathway"/>
</dbReference>
<evidence type="ECO:0000313" key="20">
    <source>
        <dbReference type="EMBL" id="TLP39518.1"/>
    </source>
</evidence>
<feature type="transmembrane region" description="Helical" evidence="19">
    <location>
        <begin position="127"/>
        <end position="145"/>
    </location>
</feature>
<keyword evidence="11 18" id="KW-0812">Transmembrane</keyword>
<feature type="transmembrane region" description="Helical" evidence="19">
    <location>
        <begin position="165"/>
        <end position="182"/>
    </location>
</feature>
<dbReference type="PROSITE" id="PS01315">
    <property type="entry name" value="CDS"/>
    <property type="match status" value="1"/>
</dbReference>
<evidence type="ECO:0000313" key="21">
    <source>
        <dbReference type="Proteomes" id="UP000308901"/>
    </source>
</evidence>
<evidence type="ECO:0000256" key="6">
    <source>
        <dbReference type="ARBA" id="ARBA00012487"/>
    </source>
</evidence>
<evidence type="ECO:0000256" key="14">
    <source>
        <dbReference type="ARBA" id="ARBA00023098"/>
    </source>
</evidence>
<keyword evidence="17" id="KW-1208">Phospholipid metabolism</keyword>
<dbReference type="PANTHER" id="PTHR46382">
    <property type="entry name" value="PHOSPHATIDATE CYTIDYLYLTRANSFERASE"/>
    <property type="match status" value="1"/>
</dbReference>
<dbReference type="UniPathway" id="UPA00557">
    <property type="reaction ID" value="UER00614"/>
</dbReference>
<keyword evidence="21" id="KW-1185">Reference proteome</keyword>
<dbReference type="Pfam" id="PF01148">
    <property type="entry name" value="CTP_transf_1"/>
    <property type="match status" value="1"/>
</dbReference>
<keyword evidence="14" id="KW-0443">Lipid metabolism</keyword>
<evidence type="ECO:0000256" key="2">
    <source>
        <dbReference type="ARBA" id="ARBA00004651"/>
    </source>
</evidence>
<evidence type="ECO:0000256" key="17">
    <source>
        <dbReference type="ARBA" id="ARBA00023264"/>
    </source>
</evidence>
<keyword evidence="9" id="KW-0444">Lipid biosynthesis</keyword>
<name>A0A5R8Y3F3_9BACT</name>
<dbReference type="RefSeq" id="WP_138152101.1">
    <property type="nucleotide sequence ID" value="NZ_VANU01000002.1"/>
</dbReference>
<dbReference type="GO" id="GO:0004605">
    <property type="term" value="F:phosphatidate cytidylyltransferase activity"/>
    <property type="evidence" value="ECO:0007669"/>
    <property type="project" value="UniProtKB-EC"/>
</dbReference>
<dbReference type="EMBL" id="VANU01000002">
    <property type="protein sequence ID" value="TLP39518.1"/>
    <property type="molecule type" value="Genomic_DNA"/>
</dbReference>
<dbReference type="AlphaFoldDB" id="A0A5R8Y3F3"/>
<dbReference type="OrthoDB" id="9799199at2"/>
<comment type="pathway">
    <text evidence="3 18">Phospholipid metabolism; CDP-diacylglycerol biosynthesis; CDP-diacylglycerol from sn-glycerol 3-phosphate: step 3/3.</text>
</comment>
<dbReference type="Proteomes" id="UP000308901">
    <property type="component" value="Unassembled WGS sequence"/>
</dbReference>
<evidence type="ECO:0000256" key="12">
    <source>
        <dbReference type="ARBA" id="ARBA00022695"/>
    </source>
</evidence>
<dbReference type="EC" id="2.7.7.41" evidence="6 18"/>
<comment type="catalytic activity">
    <reaction evidence="1 18">
        <text>a 1,2-diacyl-sn-glycero-3-phosphate + CTP + H(+) = a CDP-1,2-diacyl-sn-glycerol + diphosphate</text>
        <dbReference type="Rhea" id="RHEA:16229"/>
        <dbReference type="ChEBI" id="CHEBI:15378"/>
        <dbReference type="ChEBI" id="CHEBI:33019"/>
        <dbReference type="ChEBI" id="CHEBI:37563"/>
        <dbReference type="ChEBI" id="CHEBI:58332"/>
        <dbReference type="ChEBI" id="CHEBI:58608"/>
        <dbReference type="EC" id="2.7.7.41"/>
    </reaction>
</comment>
<evidence type="ECO:0000256" key="18">
    <source>
        <dbReference type="RuleBase" id="RU003938"/>
    </source>
</evidence>